<keyword evidence="3" id="KW-1185">Reference proteome</keyword>
<evidence type="ECO:0000313" key="3">
    <source>
        <dbReference type="Proteomes" id="UP001163046"/>
    </source>
</evidence>
<keyword evidence="1" id="KW-1133">Transmembrane helix</keyword>
<protein>
    <submittedName>
        <fullName evidence="2">Uncharacterized protein</fullName>
    </submittedName>
</protein>
<comment type="caution">
    <text evidence="2">The sequence shown here is derived from an EMBL/GenBank/DDBJ whole genome shotgun (WGS) entry which is preliminary data.</text>
</comment>
<evidence type="ECO:0000256" key="1">
    <source>
        <dbReference type="SAM" id="Phobius"/>
    </source>
</evidence>
<proteinExistence type="predicted"/>
<dbReference type="AlphaFoldDB" id="A0A9W9YZP8"/>
<dbReference type="Proteomes" id="UP001163046">
    <property type="component" value="Unassembled WGS sequence"/>
</dbReference>
<evidence type="ECO:0000313" key="2">
    <source>
        <dbReference type="EMBL" id="KAJ7371674.1"/>
    </source>
</evidence>
<gene>
    <name evidence="2" type="ORF">OS493_023705</name>
</gene>
<keyword evidence="1" id="KW-0472">Membrane</keyword>
<keyword evidence="1" id="KW-0812">Transmembrane</keyword>
<feature type="transmembrane region" description="Helical" evidence="1">
    <location>
        <begin position="20"/>
        <end position="39"/>
    </location>
</feature>
<name>A0A9W9YZP8_9CNID</name>
<sequence length="101" mass="11693">MNYDILIIYSNIKFIMDLKFFAFLSLTSLVSFIVAIPYNKADFASELGRTDYFEEPHEVKRAPCRNARDDYYCFLEAMYDDACSSSPGDMRMKCAKECGFC</sequence>
<organism evidence="2 3">
    <name type="scientific">Desmophyllum pertusum</name>
    <dbReference type="NCBI Taxonomy" id="174260"/>
    <lineage>
        <taxon>Eukaryota</taxon>
        <taxon>Metazoa</taxon>
        <taxon>Cnidaria</taxon>
        <taxon>Anthozoa</taxon>
        <taxon>Hexacorallia</taxon>
        <taxon>Scleractinia</taxon>
        <taxon>Caryophylliina</taxon>
        <taxon>Caryophylliidae</taxon>
        <taxon>Desmophyllum</taxon>
    </lineage>
</organism>
<reference evidence="2" key="1">
    <citation type="submission" date="2023-01" db="EMBL/GenBank/DDBJ databases">
        <title>Genome assembly of the deep-sea coral Lophelia pertusa.</title>
        <authorList>
            <person name="Herrera S."/>
            <person name="Cordes E."/>
        </authorList>
    </citation>
    <scope>NUCLEOTIDE SEQUENCE</scope>
    <source>
        <strain evidence="2">USNM1676648</strain>
        <tissue evidence="2">Polyp</tissue>
    </source>
</reference>
<dbReference type="EMBL" id="MU826843">
    <property type="protein sequence ID" value="KAJ7371674.1"/>
    <property type="molecule type" value="Genomic_DNA"/>
</dbReference>
<accession>A0A9W9YZP8</accession>